<feature type="compositionally biased region" description="Acidic residues" evidence="1">
    <location>
        <begin position="275"/>
        <end position="285"/>
    </location>
</feature>
<dbReference type="Pfam" id="PF13401">
    <property type="entry name" value="AAA_22"/>
    <property type="match status" value="1"/>
</dbReference>
<dbReference type="RefSeq" id="WP_047250661.1">
    <property type="nucleotide sequence ID" value="NZ_CP011367.1"/>
</dbReference>
<feature type="compositionally biased region" description="Basic and acidic residues" evidence="1">
    <location>
        <begin position="311"/>
        <end position="320"/>
    </location>
</feature>
<dbReference type="OrthoDB" id="6189127at2"/>
<reference evidence="3 4" key="1">
    <citation type="submission" date="2015-04" db="EMBL/GenBank/DDBJ databases">
        <title>Complete Sequence for the Genome of the Thioalkalivibrio versutus D301.</title>
        <authorList>
            <person name="Mu T."/>
            <person name="Zhou J."/>
            <person name="Xu X."/>
        </authorList>
    </citation>
    <scope>NUCLEOTIDE SEQUENCE [LARGE SCALE GENOMIC DNA]</scope>
    <source>
        <strain evidence="3 4">D301</strain>
    </source>
</reference>
<evidence type="ECO:0000256" key="1">
    <source>
        <dbReference type="SAM" id="MobiDB-lite"/>
    </source>
</evidence>
<evidence type="ECO:0000313" key="4">
    <source>
        <dbReference type="Proteomes" id="UP000064201"/>
    </source>
</evidence>
<dbReference type="AlphaFoldDB" id="A0A0G3G1C5"/>
<dbReference type="PANTHER" id="PTHR35894">
    <property type="entry name" value="GENERAL SECRETION PATHWAY PROTEIN A-RELATED"/>
    <property type="match status" value="1"/>
</dbReference>
<organism evidence="3 4">
    <name type="scientific">Thioalkalivibrio versutus</name>
    <dbReference type="NCBI Taxonomy" id="106634"/>
    <lineage>
        <taxon>Bacteria</taxon>
        <taxon>Pseudomonadati</taxon>
        <taxon>Pseudomonadota</taxon>
        <taxon>Gammaproteobacteria</taxon>
        <taxon>Chromatiales</taxon>
        <taxon>Ectothiorhodospiraceae</taxon>
        <taxon>Thioalkalivibrio</taxon>
    </lineage>
</organism>
<name>A0A0G3G1C5_9GAMM</name>
<dbReference type="PROSITE" id="PS51724">
    <property type="entry name" value="SPOR"/>
    <property type="match status" value="1"/>
</dbReference>
<accession>A0A0G3G1C5</accession>
<feature type="region of interest" description="Disordered" evidence="1">
    <location>
        <begin position="400"/>
        <end position="539"/>
    </location>
</feature>
<sequence>MALSEQCLEHLGLHAPPFDDAPDETFIYSDPLLDGLLESARAALNGPGAVVLMTGENGSGRSLQLMRLLAMLPDPFELIAFRARINTQFESVDNTIRNYLRSQNADDPDRPLTELLGDRVAEGVDPVIAMDDAHLVGTDIVNNLMRMRSEILARQGRAPRIILVGSSGLLRRRLYLPDPSDEDQVTRVSLRAFNLEQTAAYLRHRLQAAGLADPDRLLDADAIHHLQTTSQGLPGNLNREANSFLERQCRSERRTGAAATAAGSTAPGVAAGEAAETDTDIEPQDGEPALTPSTREAEPASETPPETTIRASRDPDDDRFTPAAEALAASTPRPDPPRETAPEAPPGEPGGIDADHRIPEPPAAENVAFWNQRWFVPAVAITVALGIAAPVAWQLLETESAPTDSEIIELPLPEPRITEAEPEPAPEGPAATTDDEVVVADPLDLPPPAEAEPTERETATQDPAADEPEPETAAEPTETAPASEPPAEPESTPEPEPEPAPEPTPTPEPTPEPEPATEEPAAEDADAERLRNDRAWLNDQDGGATTIQLLAAPNMGAARAYADQHDLGGIRYIPTRVNNREFVVILAGVFPDRAAAQRAAEDLPAAVHRDEPWIRSIGSVQNAVRD</sequence>
<dbReference type="InterPro" id="IPR052026">
    <property type="entry name" value="ExeA_AAA_ATPase_DNA-bind"/>
</dbReference>
<dbReference type="Proteomes" id="UP000064201">
    <property type="component" value="Chromosome"/>
</dbReference>
<dbReference type="InterPro" id="IPR007730">
    <property type="entry name" value="SPOR-like_dom"/>
</dbReference>
<feature type="compositionally biased region" description="Basic and acidic residues" evidence="1">
    <location>
        <begin position="527"/>
        <end position="536"/>
    </location>
</feature>
<dbReference type="KEGG" id="tvr:TVD_01760"/>
<feature type="domain" description="SPOR" evidence="2">
    <location>
        <begin position="539"/>
        <end position="616"/>
    </location>
</feature>
<feature type="compositionally biased region" description="Acidic residues" evidence="1">
    <location>
        <begin position="515"/>
        <end position="526"/>
    </location>
</feature>
<feature type="region of interest" description="Disordered" evidence="1">
    <location>
        <begin position="251"/>
        <end position="359"/>
    </location>
</feature>
<dbReference type="InterPro" id="IPR049945">
    <property type="entry name" value="AAA_22"/>
</dbReference>
<protein>
    <submittedName>
        <fullName evidence="3">Sporulation protein</fullName>
    </submittedName>
</protein>
<dbReference type="PATRIC" id="fig|106634.4.peg.358"/>
<feature type="compositionally biased region" description="Low complexity" evidence="1">
    <location>
        <begin position="256"/>
        <end position="272"/>
    </location>
</feature>
<dbReference type="STRING" id="106634.TVD_01760"/>
<proteinExistence type="predicted"/>
<feature type="compositionally biased region" description="Low complexity" evidence="1">
    <location>
        <begin position="473"/>
        <end position="482"/>
    </location>
</feature>
<dbReference type="Gene3D" id="3.30.70.1070">
    <property type="entry name" value="Sporulation related repeat"/>
    <property type="match status" value="1"/>
</dbReference>
<dbReference type="InterPro" id="IPR027417">
    <property type="entry name" value="P-loop_NTPase"/>
</dbReference>
<dbReference type="SUPFAM" id="SSF52540">
    <property type="entry name" value="P-loop containing nucleoside triphosphate hydrolases"/>
    <property type="match status" value="1"/>
</dbReference>
<feature type="compositionally biased region" description="Pro residues" evidence="1">
    <location>
        <begin position="500"/>
        <end position="514"/>
    </location>
</feature>
<dbReference type="GO" id="GO:0042834">
    <property type="term" value="F:peptidoglycan binding"/>
    <property type="evidence" value="ECO:0007669"/>
    <property type="project" value="InterPro"/>
</dbReference>
<dbReference type="InterPro" id="IPR036680">
    <property type="entry name" value="SPOR-like_sf"/>
</dbReference>
<dbReference type="Pfam" id="PF05036">
    <property type="entry name" value="SPOR"/>
    <property type="match status" value="1"/>
</dbReference>
<evidence type="ECO:0000313" key="3">
    <source>
        <dbReference type="EMBL" id="AKJ94174.1"/>
    </source>
</evidence>
<dbReference type="PANTHER" id="PTHR35894:SF1">
    <property type="entry name" value="PHOSPHORIBULOKINASE _ URIDINE KINASE FAMILY"/>
    <property type="match status" value="1"/>
</dbReference>
<evidence type="ECO:0000259" key="2">
    <source>
        <dbReference type="PROSITE" id="PS51724"/>
    </source>
</evidence>
<gene>
    <name evidence="3" type="ORF">TVD_01760</name>
</gene>
<keyword evidence="4" id="KW-1185">Reference proteome</keyword>
<dbReference type="GO" id="GO:0016887">
    <property type="term" value="F:ATP hydrolysis activity"/>
    <property type="evidence" value="ECO:0007669"/>
    <property type="project" value="InterPro"/>
</dbReference>
<dbReference type="EMBL" id="CP011367">
    <property type="protein sequence ID" value="AKJ94174.1"/>
    <property type="molecule type" value="Genomic_DNA"/>
</dbReference>